<keyword evidence="1" id="KW-0812">Transmembrane</keyword>
<proteinExistence type="predicted"/>
<reference evidence="3" key="1">
    <citation type="journal article" date="2023" name="Commun. Biol.">
        <title>Genome analysis of Parmales, the sister group of diatoms, reveals the evolutionary specialization of diatoms from phago-mixotrophs to photoautotrophs.</title>
        <authorList>
            <person name="Ban H."/>
            <person name="Sato S."/>
            <person name="Yoshikawa S."/>
            <person name="Yamada K."/>
            <person name="Nakamura Y."/>
            <person name="Ichinomiya M."/>
            <person name="Sato N."/>
            <person name="Blanc-Mathieu R."/>
            <person name="Endo H."/>
            <person name="Kuwata A."/>
            <person name="Ogata H."/>
        </authorList>
    </citation>
    <scope>NUCLEOTIDE SEQUENCE [LARGE SCALE GENOMIC DNA]</scope>
    <source>
        <strain evidence="3">NIES 3699</strain>
    </source>
</reference>
<accession>A0A9W7CL67</accession>
<evidence type="ECO:0000313" key="2">
    <source>
        <dbReference type="EMBL" id="GMI07725.1"/>
    </source>
</evidence>
<dbReference type="PANTHER" id="PTHR48007">
    <property type="entry name" value="LEUCINE-RICH REPEAT RECEPTOR-LIKE PROTEIN KINASE PXC1"/>
    <property type="match status" value="1"/>
</dbReference>
<dbReference type="Proteomes" id="UP001165160">
    <property type="component" value="Unassembled WGS sequence"/>
</dbReference>
<dbReference type="SUPFAM" id="SSF52058">
    <property type="entry name" value="L domain-like"/>
    <property type="match status" value="1"/>
</dbReference>
<feature type="transmembrane region" description="Helical" evidence="1">
    <location>
        <begin position="658"/>
        <end position="679"/>
    </location>
</feature>
<evidence type="ECO:0000256" key="1">
    <source>
        <dbReference type="SAM" id="Phobius"/>
    </source>
</evidence>
<dbReference type="Gene3D" id="3.80.10.10">
    <property type="entry name" value="Ribonuclease Inhibitor"/>
    <property type="match status" value="1"/>
</dbReference>
<sequence length="960" mass="107904">MPSPKSCVGDLDLIARSFPELTLFYLAQADLSGYSDGWAQTLFMNMTKLEYVRISKSKATGPFPNFSKNKNLKILRLDENDFSGELPSTFNGENLPNLEALQIDMNQFRGGVEALKTFPKLQKIKLDYNFFDKSSITNTTLCTSPNTTAYVGRVHSNSEWFCRYARGNEGDELTPGFPPYEKSTNGEPSCLIQMGAVAGEECTPYDCKGERFGYKRQCTSCAASGRCNIDFKTHRLMSCVYPWEGPVCGDCPEGSFESAGHCIRCASVGAMGALDMARMFAGVAFLILVALFVWRKLKILKYKWRLSVRTNILSKQVLASLQVILMASFFRVSFPWWYEETKFVAKTLTNAVPAPPTPCLGGFFDHRPPWFHGLLAILLSVSVIALLLLTSLFVKKTKAKRVLQQVSAIIFLQSCMVCGRVLINVPAELSKLLDLLGVWGAEEEALVIIKDLVFSILCVVQLAISGDWVLRTVGRRYKLAMREFYGDDLTEEEWKKKWNFLSFYSAICGSYVPASFDFERAILVRKWVVFISGQIIYAAQFSVVIFKSTGYYAETGTSISEGQESIIDNATSYMKHMDELDVAAHAINVCVLIQINSWVLKQVVRRPYLSETSTLSYSDVRNDIEVLIMRCTVYTSLLTLLVQVVNEFPPLNMTLRKVFINTICAILIVMVVLPQAKIFQSFFTEIQRLVAMTDEGVRRLRKSFLKTASDMEKNAVVNGTASEEEVARAKVSRELVEEMLECHTDAELFDLQRTYVRDVDEMLPWEHLRWIISDSDDSSRSWLSSQIWYWLKFNPLAILVYVLLVILFVSLCLFAASCFQNSRFIPCGFAVWMAVKLEMNKLKWEKTVVDEANESHEQSPKNETKAARELKFCIGSSTVGGDIKGGEGNPMLVNKASTGFSFGGEVELREVDEGGIERGLAKKKSDQAIKKKPSMIKTTSAISGPSVKAMTRKINKMAQL</sequence>
<dbReference type="InterPro" id="IPR046959">
    <property type="entry name" value="PRK1-6/SRF4-like"/>
</dbReference>
<gene>
    <name evidence="2" type="ORF">TrVE_jg5001</name>
</gene>
<organism evidence="2 3">
    <name type="scientific">Triparma verrucosa</name>
    <dbReference type="NCBI Taxonomy" id="1606542"/>
    <lineage>
        <taxon>Eukaryota</taxon>
        <taxon>Sar</taxon>
        <taxon>Stramenopiles</taxon>
        <taxon>Ochrophyta</taxon>
        <taxon>Bolidophyceae</taxon>
        <taxon>Parmales</taxon>
        <taxon>Triparmaceae</taxon>
        <taxon>Triparma</taxon>
    </lineage>
</organism>
<feature type="transmembrane region" description="Helical" evidence="1">
    <location>
        <begin position="796"/>
        <end position="816"/>
    </location>
</feature>
<dbReference type="EMBL" id="BRXX01000369">
    <property type="protein sequence ID" value="GMI07725.1"/>
    <property type="molecule type" value="Genomic_DNA"/>
</dbReference>
<dbReference type="AlphaFoldDB" id="A0A9W7CL67"/>
<feature type="transmembrane region" description="Helical" evidence="1">
    <location>
        <begin position="317"/>
        <end position="338"/>
    </location>
</feature>
<feature type="transmembrane region" description="Helical" evidence="1">
    <location>
        <begin position="627"/>
        <end position="646"/>
    </location>
</feature>
<feature type="transmembrane region" description="Helical" evidence="1">
    <location>
        <begin position="527"/>
        <end position="546"/>
    </location>
</feature>
<keyword evidence="1" id="KW-1133">Transmembrane helix</keyword>
<name>A0A9W7CL67_9STRA</name>
<protein>
    <submittedName>
        <fullName evidence="2">Uncharacterized protein</fullName>
    </submittedName>
</protein>
<feature type="transmembrane region" description="Helical" evidence="1">
    <location>
        <begin position="279"/>
        <end position="297"/>
    </location>
</feature>
<keyword evidence="3" id="KW-1185">Reference proteome</keyword>
<feature type="transmembrane region" description="Helical" evidence="1">
    <location>
        <begin position="370"/>
        <end position="394"/>
    </location>
</feature>
<keyword evidence="1" id="KW-0472">Membrane</keyword>
<dbReference type="PANTHER" id="PTHR48007:SF4">
    <property type="entry name" value="LEUCINE-RICH REPEAT RECEPTOR-LIKE PROTEIN KINASE PXC1"/>
    <property type="match status" value="1"/>
</dbReference>
<dbReference type="InterPro" id="IPR032675">
    <property type="entry name" value="LRR_dom_sf"/>
</dbReference>
<comment type="caution">
    <text evidence="2">The sequence shown here is derived from an EMBL/GenBank/DDBJ whole genome shotgun (WGS) entry which is preliminary data.</text>
</comment>
<evidence type="ECO:0000313" key="3">
    <source>
        <dbReference type="Proteomes" id="UP001165160"/>
    </source>
</evidence>